<dbReference type="Gene3D" id="3.30.70.100">
    <property type="match status" value="2"/>
</dbReference>
<name>A0A2J6QIH3_9HELO</name>
<reference evidence="1 2" key="1">
    <citation type="submission" date="2016-05" db="EMBL/GenBank/DDBJ databases">
        <title>A degradative enzymes factory behind the ericoid mycorrhizal symbiosis.</title>
        <authorList>
            <consortium name="DOE Joint Genome Institute"/>
            <person name="Martino E."/>
            <person name="Morin E."/>
            <person name="Grelet G."/>
            <person name="Kuo A."/>
            <person name="Kohler A."/>
            <person name="Daghino S."/>
            <person name="Barry K."/>
            <person name="Choi C."/>
            <person name="Cichocki N."/>
            <person name="Clum A."/>
            <person name="Copeland A."/>
            <person name="Hainaut M."/>
            <person name="Haridas S."/>
            <person name="Labutti K."/>
            <person name="Lindquist E."/>
            <person name="Lipzen A."/>
            <person name="Khouja H.-R."/>
            <person name="Murat C."/>
            <person name="Ohm R."/>
            <person name="Olson A."/>
            <person name="Spatafora J."/>
            <person name="Veneault-Fourrey C."/>
            <person name="Henrissat B."/>
            <person name="Grigoriev I."/>
            <person name="Martin F."/>
            <person name="Perotto S."/>
        </authorList>
    </citation>
    <scope>NUCLEOTIDE SEQUENCE [LARGE SCALE GENOMIC DNA]</scope>
    <source>
        <strain evidence="1 2">UAMH 7357</strain>
    </source>
</reference>
<organism evidence="1 2">
    <name type="scientific">Hyaloscypha hepaticicola</name>
    <dbReference type="NCBI Taxonomy" id="2082293"/>
    <lineage>
        <taxon>Eukaryota</taxon>
        <taxon>Fungi</taxon>
        <taxon>Dikarya</taxon>
        <taxon>Ascomycota</taxon>
        <taxon>Pezizomycotina</taxon>
        <taxon>Leotiomycetes</taxon>
        <taxon>Helotiales</taxon>
        <taxon>Hyaloscyphaceae</taxon>
        <taxon>Hyaloscypha</taxon>
    </lineage>
</organism>
<dbReference type="OrthoDB" id="3542212at2759"/>
<dbReference type="PANTHER" id="PTHR42052">
    <property type="entry name" value="ABM DOMAIN-CONTAINING PROTEIN"/>
    <property type="match status" value="1"/>
</dbReference>
<evidence type="ECO:0008006" key="3">
    <source>
        <dbReference type="Google" id="ProtNLM"/>
    </source>
</evidence>
<protein>
    <recommendedName>
        <fullName evidence="3">ABM domain-containing protein</fullName>
    </recommendedName>
</protein>
<keyword evidence="2" id="KW-1185">Reference proteome</keyword>
<sequence>MPVTEFAILPLTHALTKDNLLLPSAVIQKLKIAKSVLEEASNHEFRFFQQIEDPYVIYIIGKWDSPEAHYAFLPSAKNQELLKLFKEDAHIEEVDRKKMQIWHLDHDVFDVPANAKSVFKAPIISCSRHFVPKVNKADFIEKFNEVRGLLEDFTKPYNVVGGWRIEKGNEETEELVLFSGFESVENHTEFAKTERFGKYREIVSFVGGFEVKHLKGVERL</sequence>
<evidence type="ECO:0000313" key="1">
    <source>
        <dbReference type="EMBL" id="PMD26062.1"/>
    </source>
</evidence>
<accession>A0A2J6QIH3</accession>
<proteinExistence type="predicted"/>
<dbReference type="PANTHER" id="PTHR42052:SF1">
    <property type="entry name" value="ABM DOMAIN-CONTAINING PROTEIN"/>
    <property type="match status" value="1"/>
</dbReference>
<dbReference type="SUPFAM" id="SSF54909">
    <property type="entry name" value="Dimeric alpha+beta barrel"/>
    <property type="match status" value="1"/>
</dbReference>
<dbReference type="AlphaFoldDB" id="A0A2J6QIH3"/>
<gene>
    <name evidence="1" type="ORF">NA56DRAFT_591793</name>
</gene>
<dbReference type="EMBL" id="KZ613468">
    <property type="protein sequence ID" value="PMD26062.1"/>
    <property type="molecule type" value="Genomic_DNA"/>
</dbReference>
<dbReference type="InterPro" id="IPR011008">
    <property type="entry name" value="Dimeric_a/b-barrel"/>
</dbReference>
<dbReference type="Proteomes" id="UP000235672">
    <property type="component" value="Unassembled WGS sequence"/>
</dbReference>
<evidence type="ECO:0000313" key="2">
    <source>
        <dbReference type="Proteomes" id="UP000235672"/>
    </source>
</evidence>